<dbReference type="EMBL" id="KL142374">
    <property type="protein sequence ID" value="KDR78937.1"/>
    <property type="molecule type" value="Genomic_DNA"/>
</dbReference>
<name>A0A067T9D7_GALM3</name>
<proteinExistence type="predicted"/>
<sequence length="148" mass="16537">MPNHKVNPRYCTSLNTHRRVRAHTTSIRTPAGTDQASNVYHIYGGIHFHTIETSYPTNVSNVNSNNILRNTMTQTHNDHSRVMLDSIARSDPPRSVHGRRRQKKAGAKGANMAASAVPDDLNNVFTSVNASDMPLHRYVDVATQTDYK</sequence>
<dbReference type="Proteomes" id="UP000027222">
    <property type="component" value="Unassembled WGS sequence"/>
</dbReference>
<feature type="compositionally biased region" description="Basic residues" evidence="1">
    <location>
        <begin position="96"/>
        <end position="106"/>
    </location>
</feature>
<organism evidence="2 3">
    <name type="scientific">Galerina marginata (strain CBS 339.88)</name>
    <dbReference type="NCBI Taxonomy" id="685588"/>
    <lineage>
        <taxon>Eukaryota</taxon>
        <taxon>Fungi</taxon>
        <taxon>Dikarya</taxon>
        <taxon>Basidiomycota</taxon>
        <taxon>Agaricomycotina</taxon>
        <taxon>Agaricomycetes</taxon>
        <taxon>Agaricomycetidae</taxon>
        <taxon>Agaricales</taxon>
        <taxon>Agaricineae</taxon>
        <taxon>Strophariaceae</taxon>
        <taxon>Galerina</taxon>
    </lineage>
</organism>
<protein>
    <submittedName>
        <fullName evidence="2">Uncharacterized protein</fullName>
    </submittedName>
</protein>
<accession>A0A067T9D7</accession>
<evidence type="ECO:0000313" key="3">
    <source>
        <dbReference type="Proteomes" id="UP000027222"/>
    </source>
</evidence>
<gene>
    <name evidence="2" type="ORF">GALMADRAFT_224186</name>
</gene>
<evidence type="ECO:0000313" key="2">
    <source>
        <dbReference type="EMBL" id="KDR78937.1"/>
    </source>
</evidence>
<reference evidence="3" key="1">
    <citation type="journal article" date="2014" name="Proc. Natl. Acad. Sci. U.S.A.">
        <title>Extensive sampling of basidiomycete genomes demonstrates inadequacy of the white-rot/brown-rot paradigm for wood decay fungi.</title>
        <authorList>
            <person name="Riley R."/>
            <person name="Salamov A.A."/>
            <person name="Brown D.W."/>
            <person name="Nagy L.G."/>
            <person name="Floudas D."/>
            <person name="Held B.W."/>
            <person name="Levasseur A."/>
            <person name="Lombard V."/>
            <person name="Morin E."/>
            <person name="Otillar R."/>
            <person name="Lindquist E.A."/>
            <person name="Sun H."/>
            <person name="LaButti K.M."/>
            <person name="Schmutz J."/>
            <person name="Jabbour D."/>
            <person name="Luo H."/>
            <person name="Baker S.E."/>
            <person name="Pisabarro A.G."/>
            <person name="Walton J.D."/>
            <person name="Blanchette R.A."/>
            <person name="Henrissat B."/>
            <person name="Martin F."/>
            <person name="Cullen D."/>
            <person name="Hibbett D.S."/>
            <person name="Grigoriev I.V."/>
        </authorList>
    </citation>
    <scope>NUCLEOTIDE SEQUENCE [LARGE SCALE GENOMIC DNA]</scope>
    <source>
        <strain evidence="3">CBS 339.88</strain>
    </source>
</reference>
<feature type="region of interest" description="Disordered" evidence="1">
    <location>
        <begin position="87"/>
        <end position="113"/>
    </location>
</feature>
<dbReference type="HOGENOM" id="CLU_1758946_0_0_1"/>
<keyword evidence="3" id="KW-1185">Reference proteome</keyword>
<dbReference type="AlphaFoldDB" id="A0A067T9D7"/>
<evidence type="ECO:0000256" key="1">
    <source>
        <dbReference type="SAM" id="MobiDB-lite"/>
    </source>
</evidence>